<dbReference type="EMBL" id="JH992971">
    <property type="protein sequence ID" value="EKX52802.1"/>
    <property type="molecule type" value="Genomic_DNA"/>
</dbReference>
<dbReference type="RefSeq" id="XP_005839782.1">
    <property type="nucleotide sequence ID" value="XM_005839725.1"/>
</dbReference>
<gene>
    <name evidence="3" type="ORF">GUITHDRAFT_55900</name>
</gene>
<dbReference type="STRING" id="905079.L1JWT4"/>
<dbReference type="OMA" id="IMTSEEC"/>
<reference evidence="5" key="2">
    <citation type="submission" date="2012-11" db="EMBL/GenBank/DDBJ databases">
        <authorList>
            <person name="Kuo A."/>
            <person name="Curtis B.A."/>
            <person name="Tanifuji G."/>
            <person name="Burki F."/>
            <person name="Gruber A."/>
            <person name="Irimia M."/>
            <person name="Maruyama S."/>
            <person name="Arias M.C."/>
            <person name="Ball S.G."/>
            <person name="Gile G.H."/>
            <person name="Hirakawa Y."/>
            <person name="Hopkins J.F."/>
            <person name="Rensing S.A."/>
            <person name="Schmutz J."/>
            <person name="Symeonidi A."/>
            <person name="Elias M."/>
            <person name="Eveleigh R.J."/>
            <person name="Herman E.K."/>
            <person name="Klute M.J."/>
            <person name="Nakayama T."/>
            <person name="Obornik M."/>
            <person name="Reyes-Prieto A."/>
            <person name="Armbrust E.V."/>
            <person name="Aves S.J."/>
            <person name="Beiko R.G."/>
            <person name="Coutinho P."/>
            <person name="Dacks J.B."/>
            <person name="Durnford D.G."/>
            <person name="Fast N.M."/>
            <person name="Green B.R."/>
            <person name="Grisdale C."/>
            <person name="Hempe F."/>
            <person name="Henrissat B."/>
            <person name="Hoppner M.P."/>
            <person name="Ishida K.-I."/>
            <person name="Kim E."/>
            <person name="Koreny L."/>
            <person name="Kroth P.G."/>
            <person name="Liu Y."/>
            <person name="Malik S.-B."/>
            <person name="Maier U.G."/>
            <person name="McRose D."/>
            <person name="Mock T."/>
            <person name="Neilson J.A."/>
            <person name="Onodera N.T."/>
            <person name="Poole A.M."/>
            <person name="Pritham E.J."/>
            <person name="Richards T.A."/>
            <person name="Rocap G."/>
            <person name="Roy S.W."/>
            <person name="Sarai C."/>
            <person name="Schaack S."/>
            <person name="Shirato S."/>
            <person name="Slamovits C.H."/>
            <person name="Spencer D.F."/>
            <person name="Suzuki S."/>
            <person name="Worden A.Z."/>
            <person name="Zauner S."/>
            <person name="Barry K."/>
            <person name="Bell C."/>
            <person name="Bharti A.K."/>
            <person name="Crow J.A."/>
            <person name="Grimwood J."/>
            <person name="Kramer R."/>
            <person name="Lindquist E."/>
            <person name="Lucas S."/>
            <person name="Salamov A."/>
            <person name="McFadden G.I."/>
            <person name="Lane C.E."/>
            <person name="Keeling P.J."/>
            <person name="Gray M.W."/>
            <person name="Grigoriev I.V."/>
            <person name="Archibald J.M."/>
        </authorList>
    </citation>
    <scope>NUCLEOTIDE SEQUENCE</scope>
    <source>
        <strain evidence="5">CCMP2712</strain>
    </source>
</reference>
<dbReference type="GO" id="GO:0005829">
    <property type="term" value="C:cytosol"/>
    <property type="evidence" value="ECO:0007669"/>
    <property type="project" value="TreeGrafter"/>
</dbReference>
<dbReference type="InterPro" id="IPR029044">
    <property type="entry name" value="Nucleotide-diphossugar_trans"/>
</dbReference>
<keyword evidence="1" id="KW-0808">Transferase</keyword>
<dbReference type="PaxDb" id="55529-EKX52802"/>
<reference evidence="4" key="3">
    <citation type="submission" date="2016-03" db="UniProtKB">
        <authorList>
            <consortium name="EnsemblProtists"/>
        </authorList>
    </citation>
    <scope>IDENTIFICATION</scope>
</reference>
<protein>
    <recommendedName>
        <fullName evidence="6">3-deoxy-manno-octulosonate cytidylyltransferase</fullName>
    </recommendedName>
</protein>
<reference evidence="3 5" key="1">
    <citation type="journal article" date="2012" name="Nature">
        <title>Algal genomes reveal evolutionary mosaicism and the fate of nucleomorphs.</title>
        <authorList>
            <consortium name="DOE Joint Genome Institute"/>
            <person name="Curtis B.A."/>
            <person name="Tanifuji G."/>
            <person name="Burki F."/>
            <person name="Gruber A."/>
            <person name="Irimia M."/>
            <person name="Maruyama S."/>
            <person name="Arias M.C."/>
            <person name="Ball S.G."/>
            <person name="Gile G.H."/>
            <person name="Hirakawa Y."/>
            <person name="Hopkins J.F."/>
            <person name="Kuo A."/>
            <person name="Rensing S.A."/>
            <person name="Schmutz J."/>
            <person name="Symeonidi A."/>
            <person name="Elias M."/>
            <person name="Eveleigh R.J."/>
            <person name="Herman E.K."/>
            <person name="Klute M.J."/>
            <person name="Nakayama T."/>
            <person name="Obornik M."/>
            <person name="Reyes-Prieto A."/>
            <person name="Armbrust E.V."/>
            <person name="Aves S.J."/>
            <person name="Beiko R.G."/>
            <person name="Coutinho P."/>
            <person name="Dacks J.B."/>
            <person name="Durnford D.G."/>
            <person name="Fast N.M."/>
            <person name="Green B.R."/>
            <person name="Grisdale C.J."/>
            <person name="Hempel F."/>
            <person name="Henrissat B."/>
            <person name="Hoppner M.P."/>
            <person name="Ishida K."/>
            <person name="Kim E."/>
            <person name="Koreny L."/>
            <person name="Kroth P.G."/>
            <person name="Liu Y."/>
            <person name="Malik S.B."/>
            <person name="Maier U.G."/>
            <person name="McRose D."/>
            <person name="Mock T."/>
            <person name="Neilson J.A."/>
            <person name="Onodera N.T."/>
            <person name="Poole A.M."/>
            <person name="Pritham E.J."/>
            <person name="Richards T.A."/>
            <person name="Rocap G."/>
            <person name="Roy S.W."/>
            <person name="Sarai C."/>
            <person name="Schaack S."/>
            <person name="Shirato S."/>
            <person name="Slamovits C.H."/>
            <person name="Spencer D.F."/>
            <person name="Suzuki S."/>
            <person name="Worden A.Z."/>
            <person name="Zauner S."/>
            <person name="Barry K."/>
            <person name="Bell C."/>
            <person name="Bharti A.K."/>
            <person name="Crow J.A."/>
            <person name="Grimwood J."/>
            <person name="Kramer R."/>
            <person name="Lindquist E."/>
            <person name="Lucas S."/>
            <person name="Salamov A."/>
            <person name="McFadden G.I."/>
            <person name="Lane C.E."/>
            <person name="Keeling P.J."/>
            <person name="Gray M.W."/>
            <person name="Grigoriev I.V."/>
            <person name="Archibald J.M."/>
        </authorList>
    </citation>
    <scope>NUCLEOTIDE SEQUENCE</scope>
    <source>
        <strain evidence="3 5">CCMP2712</strain>
    </source>
</reference>
<evidence type="ECO:0000256" key="2">
    <source>
        <dbReference type="ARBA" id="ARBA00022695"/>
    </source>
</evidence>
<evidence type="ECO:0000313" key="5">
    <source>
        <dbReference type="Proteomes" id="UP000011087"/>
    </source>
</evidence>
<dbReference type="GeneID" id="17309769"/>
<proteinExistence type="predicted"/>
<dbReference type="PANTHER" id="PTHR42866">
    <property type="entry name" value="3-DEOXY-MANNO-OCTULOSONATE CYTIDYLYLTRANSFERASE"/>
    <property type="match status" value="1"/>
</dbReference>
<organism evidence="3">
    <name type="scientific">Guillardia theta (strain CCMP2712)</name>
    <name type="common">Cryptophyte</name>
    <dbReference type="NCBI Taxonomy" id="905079"/>
    <lineage>
        <taxon>Eukaryota</taxon>
        <taxon>Cryptophyceae</taxon>
        <taxon>Pyrenomonadales</taxon>
        <taxon>Geminigeraceae</taxon>
        <taxon>Guillardia</taxon>
    </lineage>
</organism>
<dbReference type="EnsemblProtists" id="EKX52802">
    <property type="protein sequence ID" value="EKX52802"/>
    <property type="gene ID" value="GUITHDRAFT_55900"/>
</dbReference>
<dbReference type="HOGENOM" id="CLU_125235_0_0_1"/>
<accession>L1JWT4</accession>
<dbReference type="InterPro" id="IPR003329">
    <property type="entry name" value="Cytidylyl_trans"/>
</dbReference>
<keyword evidence="2" id="KW-0548">Nucleotidyltransferase</keyword>
<dbReference type="Pfam" id="PF02348">
    <property type="entry name" value="CTP_transf_3"/>
    <property type="match status" value="1"/>
</dbReference>
<keyword evidence="5" id="KW-1185">Reference proteome</keyword>
<evidence type="ECO:0008006" key="6">
    <source>
        <dbReference type="Google" id="ProtNLM"/>
    </source>
</evidence>
<dbReference type="KEGG" id="gtt:GUITHDRAFT_55900"/>
<sequence length="118" mass="13452">GAIVCIIPARFGSQRFPGKLLEKLKGKTVLERTWRRAGHAEACRELVVATDSKEIMEHVRSFGGRAVMTRSSWRSGTERVYEGWRLLEDSWRFEYVINVQGDEPLLNPAHIDALAEQL</sequence>
<dbReference type="GO" id="GO:0008690">
    <property type="term" value="F:3-deoxy-manno-octulosonate cytidylyltransferase activity"/>
    <property type="evidence" value="ECO:0007669"/>
    <property type="project" value="TreeGrafter"/>
</dbReference>
<evidence type="ECO:0000313" key="4">
    <source>
        <dbReference type="EnsemblProtists" id="EKX52802"/>
    </source>
</evidence>
<evidence type="ECO:0000313" key="3">
    <source>
        <dbReference type="EMBL" id="EKX52802.1"/>
    </source>
</evidence>
<dbReference type="Gene3D" id="3.90.550.10">
    <property type="entry name" value="Spore Coat Polysaccharide Biosynthesis Protein SpsA, Chain A"/>
    <property type="match status" value="1"/>
</dbReference>
<name>L1JWT4_GUITC</name>
<dbReference type="PANTHER" id="PTHR42866:SF2">
    <property type="entry name" value="3-DEOXY-MANNO-OCTULOSONATE CYTIDYLYLTRANSFERASE, MITOCHONDRIAL"/>
    <property type="match status" value="1"/>
</dbReference>
<dbReference type="OrthoDB" id="10262032at2759"/>
<dbReference type="SUPFAM" id="SSF53448">
    <property type="entry name" value="Nucleotide-diphospho-sugar transferases"/>
    <property type="match status" value="1"/>
</dbReference>
<feature type="non-terminal residue" evidence="3">
    <location>
        <position position="1"/>
    </location>
</feature>
<evidence type="ECO:0000256" key="1">
    <source>
        <dbReference type="ARBA" id="ARBA00022679"/>
    </source>
</evidence>
<dbReference type="Proteomes" id="UP000011087">
    <property type="component" value="Unassembled WGS sequence"/>
</dbReference>
<dbReference type="AlphaFoldDB" id="L1JWT4"/>
<feature type="non-terminal residue" evidence="3">
    <location>
        <position position="118"/>
    </location>
</feature>